<dbReference type="Gene3D" id="3.80.10.10">
    <property type="entry name" value="Ribonuclease Inhibitor"/>
    <property type="match status" value="1"/>
</dbReference>
<dbReference type="Pfam" id="PF18052">
    <property type="entry name" value="Rx_N"/>
    <property type="match status" value="1"/>
</dbReference>
<keyword evidence="3" id="KW-0677">Repeat</keyword>
<evidence type="ECO:0000259" key="7">
    <source>
        <dbReference type="Pfam" id="PF00931"/>
    </source>
</evidence>
<protein>
    <submittedName>
        <fullName evidence="11">CNL6</fullName>
    </submittedName>
</protein>
<dbReference type="Gene3D" id="1.20.5.4130">
    <property type="match status" value="1"/>
</dbReference>
<dbReference type="InterPro" id="IPR027417">
    <property type="entry name" value="P-loop_NTPase"/>
</dbReference>
<evidence type="ECO:0000259" key="9">
    <source>
        <dbReference type="Pfam" id="PF23559"/>
    </source>
</evidence>
<reference evidence="11" key="1">
    <citation type="journal article" date="2015" name="Theor. Appl. Genet.">
        <title>Fine mapping and characterization of Sr21, a temperature-sensitive diploid wheat resistance gene effective against the Puccinia graminis f. sp. tritici Ug99 race group.</title>
        <authorList>
            <person name="Chen S."/>
            <person name="Rouse M.N."/>
            <person name="Zhang W."/>
            <person name="Jin Y."/>
            <person name="Akhunov E."/>
            <person name="Wei Y."/>
            <person name="Dubcovsky J."/>
        </authorList>
    </citation>
    <scope>NUCLEOTIDE SEQUENCE</scope>
</reference>
<dbReference type="CDD" id="cd14798">
    <property type="entry name" value="RX-CC_like"/>
    <property type="match status" value="1"/>
</dbReference>
<dbReference type="FunFam" id="3.40.50.300:FF:001091">
    <property type="entry name" value="Probable disease resistance protein At1g61300"/>
    <property type="match status" value="1"/>
</dbReference>
<feature type="domain" description="Disease resistance R13L4/SHOC-2-like LRR" evidence="10">
    <location>
        <begin position="549"/>
        <end position="831"/>
    </location>
</feature>
<gene>
    <name evidence="11" type="primary">CNL6</name>
</gene>
<dbReference type="GO" id="GO:0009626">
    <property type="term" value="P:plant-type hypersensitive response"/>
    <property type="evidence" value="ECO:0007669"/>
    <property type="project" value="UniProtKB-ARBA"/>
</dbReference>
<dbReference type="PANTHER" id="PTHR23155">
    <property type="entry name" value="DISEASE RESISTANCE PROTEIN RP"/>
    <property type="match status" value="1"/>
</dbReference>
<evidence type="ECO:0000256" key="6">
    <source>
        <dbReference type="ARBA" id="ARBA00023054"/>
    </source>
</evidence>
<dbReference type="Gene3D" id="1.10.8.430">
    <property type="entry name" value="Helical domain of apoptotic protease-activating factors"/>
    <property type="match status" value="1"/>
</dbReference>
<dbReference type="FunFam" id="1.10.10.10:FF:000322">
    <property type="entry name" value="Probable disease resistance protein At1g63360"/>
    <property type="match status" value="1"/>
</dbReference>
<dbReference type="PRINTS" id="PR00364">
    <property type="entry name" value="DISEASERSIST"/>
</dbReference>
<feature type="domain" description="Disease resistance protein winged helix" evidence="9">
    <location>
        <begin position="427"/>
        <end position="498"/>
    </location>
</feature>
<proteinExistence type="inferred from homology"/>
<evidence type="ECO:0000256" key="1">
    <source>
        <dbReference type="ARBA" id="ARBA00008894"/>
    </source>
</evidence>
<dbReference type="Gene3D" id="1.10.10.10">
    <property type="entry name" value="Winged helix-like DNA-binding domain superfamily/Winged helix DNA-binding domain"/>
    <property type="match status" value="1"/>
</dbReference>
<evidence type="ECO:0000256" key="2">
    <source>
        <dbReference type="ARBA" id="ARBA00022614"/>
    </source>
</evidence>
<dbReference type="InterPro" id="IPR042197">
    <property type="entry name" value="Apaf_helical"/>
</dbReference>
<accession>A0A2P1CXS4</accession>
<feature type="domain" description="Disease resistance N-terminal" evidence="8">
    <location>
        <begin position="1"/>
        <end position="86"/>
    </location>
</feature>
<dbReference type="InterPro" id="IPR036388">
    <property type="entry name" value="WH-like_DNA-bd_sf"/>
</dbReference>
<dbReference type="InterPro" id="IPR038005">
    <property type="entry name" value="RX-like_CC"/>
</dbReference>
<dbReference type="SUPFAM" id="SSF52540">
    <property type="entry name" value="P-loop containing nucleoside triphosphate hydrolases"/>
    <property type="match status" value="1"/>
</dbReference>
<dbReference type="EMBL" id="MG582649">
    <property type="protein sequence ID" value="AVK42837.1"/>
    <property type="molecule type" value="Genomic_DNA"/>
</dbReference>
<dbReference type="InterPro" id="IPR041118">
    <property type="entry name" value="Rx_N"/>
</dbReference>
<dbReference type="Gene3D" id="3.40.50.300">
    <property type="entry name" value="P-loop containing nucleotide triphosphate hydrolases"/>
    <property type="match status" value="1"/>
</dbReference>
<evidence type="ECO:0000259" key="8">
    <source>
        <dbReference type="Pfam" id="PF18052"/>
    </source>
</evidence>
<dbReference type="Pfam" id="PF23598">
    <property type="entry name" value="LRR_14"/>
    <property type="match status" value="1"/>
</dbReference>
<dbReference type="InterPro" id="IPR044974">
    <property type="entry name" value="Disease_R_plants"/>
</dbReference>
<dbReference type="InterPro" id="IPR002182">
    <property type="entry name" value="NB-ARC"/>
</dbReference>
<dbReference type="Pfam" id="PF23559">
    <property type="entry name" value="WHD_DRP"/>
    <property type="match status" value="1"/>
</dbReference>
<dbReference type="PANTHER" id="PTHR23155:SF1201">
    <property type="entry name" value="OS02G0301800 PROTEIN"/>
    <property type="match status" value="1"/>
</dbReference>
<evidence type="ECO:0000259" key="10">
    <source>
        <dbReference type="Pfam" id="PF23598"/>
    </source>
</evidence>
<dbReference type="AlphaFoldDB" id="A0A2P1CXS4"/>
<dbReference type="SUPFAM" id="SSF52058">
    <property type="entry name" value="L domain-like"/>
    <property type="match status" value="1"/>
</dbReference>
<evidence type="ECO:0000256" key="3">
    <source>
        <dbReference type="ARBA" id="ARBA00022737"/>
    </source>
</evidence>
<dbReference type="GO" id="GO:0043531">
    <property type="term" value="F:ADP binding"/>
    <property type="evidence" value="ECO:0007669"/>
    <property type="project" value="InterPro"/>
</dbReference>
<sequence length="836" mass="94982">MGSLLPKLGELLNEYKLQKGVKEEVKSLEKEMKIMHAALRKVVEVPRDELEEGVQIWAGEVRELSYKMEDVVDMFLVRVNDESSDPVSNSNKLRWLGDNMIGLFTKRKACHQIANTIKDIKNQVNYVAKQHKRYKVDRVVCANVAIATTTILDPRLPALYNKISDLVGINEPRDELIKRLKNASDQMEIVSIVGFGGLGKTTLAKVVYDNLKPQLNCTAFVSVSQSPNMIMVFKKMLRQIDKQNYAHINQASQDGTKLINELRMFLRNKRYLIVIDDIWNLQSWRQIKLALTENSCASRIIVTTRDLDIATDVGGSFKINPLNLKSSKTLFCQRIFGSEDKLPQHLAEVSMKILKKCGGIPLAIITIVSVLNVPNKIQNTGEWDKVCAYMGSGLEHNPHVKIMRKILSLSYYHLSFHLRTCLLYLSIYPEDHEIYRDDLIWKWVAQDLITHTNPKGSLFEVGCGYFSELVNSGMIQPCIDFKGVVTRCRLHDMVLGLICSLSSEENFVTILNHTQGYCISLPSNVRRLSIHNISEDHQRKPLASMSKSQVRSVTTFPPAIIQMFALSSFGVLHVLDLNGCHMGKNNHLNLKNVGDLCHLRYLGLADTNIHQLPTEIGKLLFLQVLDVRYNSDLKELPSTICKMKRLMCLRLDGYHMSLPNGLGNLTSLEVLKKIRATLNTMKELRKLSMLRELKIKFEHNASPKYGEAFLESLCGLKKIESVIIRGYFPSMDLLGKRWLPPQQLCTFESVRCGEFTGVPEWIKKDPLYLSNLSELVIGFVELREEDLLILGRLSALRRLWMWSAGQTPKVLPIGVDGFHSLTSFTLYCESLSQIAF</sequence>
<evidence type="ECO:0000313" key="11">
    <source>
        <dbReference type="EMBL" id="AVK42837.1"/>
    </source>
</evidence>
<evidence type="ECO:0000256" key="5">
    <source>
        <dbReference type="ARBA" id="ARBA00022821"/>
    </source>
</evidence>
<comment type="similarity">
    <text evidence="1">Belongs to the disease resistance NB-LRR family.</text>
</comment>
<keyword evidence="2" id="KW-0433">Leucine-rich repeat</keyword>
<dbReference type="InterPro" id="IPR055414">
    <property type="entry name" value="LRR_R13L4/SHOC2-like"/>
</dbReference>
<organism evidence="11">
    <name type="scientific">Triticum monococcum</name>
    <name type="common">Einkorn wheat</name>
    <name type="synonym">Crithodium monococcum</name>
    <dbReference type="NCBI Taxonomy" id="4568"/>
    <lineage>
        <taxon>Eukaryota</taxon>
        <taxon>Viridiplantae</taxon>
        <taxon>Streptophyta</taxon>
        <taxon>Embryophyta</taxon>
        <taxon>Tracheophyta</taxon>
        <taxon>Spermatophyta</taxon>
        <taxon>Magnoliopsida</taxon>
        <taxon>Liliopsida</taxon>
        <taxon>Poales</taxon>
        <taxon>Poaceae</taxon>
        <taxon>BOP clade</taxon>
        <taxon>Pooideae</taxon>
        <taxon>Triticodae</taxon>
        <taxon>Triticeae</taxon>
        <taxon>Triticinae</taxon>
        <taxon>Triticum</taxon>
    </lineage>
</organism>
<keyword evidence="4" id="KW-0547">Nucleotide-binding</keyword>
<dbReference type="Pfam" id="PF00931">
    <property type="entry name" value="NB-ARC"/>
    <property type="match status" value="1"/>
</dbReference>
<reference evidence="11" key="2">
    <citation type="submission" date="2017-11" db="EMBL/GenBank/DDBJ databases">
        <authorList>
            <person name="Han C.G."/>
        </authorList>
    </citation>
    <scope>NUCLEOTIDE SEQUENCE</scope>
</reference>
<keyword evidence="6" id="KW-0175">Coiled coil</keyword>
<name>A0A2P1CXS4_TRIMO</name>
<keyword evidence="5" id="KW-0611">Plant defense</keyword>
<evidence type="ECO:0000256" key="4">
    <source>
        <dbReference type="ARBA" id="ARBA00022741"/>
    </source>
</evidence>
<feature type="domain" description="NB-ARC" evidence="7">
    <location>
        <begin position="173"/>
        <end position="338"/>
    </location>
</feature>
<dbReference type="InterPro" id="IPR032675">
    <property type="entry name" value="LRR_dom_sf"/>
</dbReference>
<dbReference type="GO" id="GO:0042742">
    <property type="term" value="P:defense response to bacterium"/>
    <property type="evidence" value="ECO:0007669"/>
    <property type="project" value="UniProtKB-ARBA"/>
</dbReference>
<dbReference type="InterPro" id="IPR058922">
    <property type="entry name" value="WHD_DRP"/>
</dbReference>
<dbReference type="GO" id="GO:0002758">
    <property type="term" value="P:innate immune response-activating signaling pathway"/>
    <property type="evidence" value="ECO:0007669"/>
    <property type="project" value="UniProtKB-ARBA"/>
</dbReference>